<feature type="region of interest" description="Disordered" evidence="1">
    <location>
        <begin position="1"/>
        <end position="37"/>
    </location>
</feature>
<organism evidence="2 3">
    <name type="scientific">Ensete ventricosum</name>
    <name type="common">Abyssinian banana</name>
    <name type="synonym">Musa ensete</name>
    <dbReference type="NCBI Taxonomy" id="4639"/>
    <lineage>
        <taxon>Eukaryota</taxon>
        <taxon>Viridiplantae</taxon>
        <taxon>Streptophyta</taxon>
        <taxon>Embryophyta</taxon>
        <taxon>Tracheophyta</taxon>
        <taxon>Spermatophyta</taxon>
        <taxon>Magnoliopsida</taxon>
        <taxon>Liliopsida</taxon>
        <taxon>Zingiberales</taxon>
        <taxon>Musaceae</taxon>
        <taxon>Ensete</taxon>
    </lineage>
</organism>
<evidence type="ECO:0000313" key="2">
    <source>
        <dbReference type="EMBL" id="RRT72347.1"/>
    </source>
</evidence>
<accession>A0A427A7V8</accession>
<comment type="caution">
    <text evidence="2">The sequence shown here is derived from an EMBL/GenBank/DDBJ whole genome shotgun (WGS) entry which is preliminary data.</text>
</comment>
<dbReference type="EMBL" id="AMZH03003433">
    <property type="protein sequence ID" value="RRT72347.1"/>
    <property type="molecule type" value="Genomic_DNA"/>
</dbReference>
<evidence type="ECO:0000313" key="3">
    <source>
        <dbReference type="Proteomes" id="UP000287651"/>
    </source>
</evidence>
<gene>
    <name evidence="2" type="ORF">B296_00005428</name>
</gene>
<feature type="compositionally biased region" description="Basic and acidic residues" evidence="1">
    <location>
        <begin position="7"/>
        <end position="36"/>
    </location>
</feature>
<protein>
    <submittedName>
        <fullName evidence="2">Uncharacterized protein</fullName>
    </submittedName>
</protein>
<feature type="compositionally biased region" description="Basic and acidic residues" evidence="1">
    <location>
        <begin position="162"/>
        <end position="173"/>
    </location>
</feature>
<name>A0A427A7V8_ENSVE</name>
<dbReference type="AlphaFoldDB" id="A0A427A7V8"/>
<feature type="region of interest" description="Disordered" evidence="1">
    <location>
        <begin position="157"/>
        <end position="180"/>
    </location>
</feature>
<reference evidence="2 3" key="1">
    <citation type="journal article" date="2014" name="Agronomy (Basel)">
        <title>A Draft Genome Sequence for Ensete ventricosum, the Drought-Tolerant Tree Against Hunger.</title>
        <authorList>
            <person name="Harrison J."/>
            <person name="Moore K.A."/>
            <person name="Paszkiewicz K."/>
            <person name="Jones T."/>
            <person name="Grant M."/>
            <person name="Ambacheew D."/>
            <person name="Muzemil S."/>
            <person name="Studholme D.J."/>
        </authorList>
    </citation>
    <scope>NUCLEOTIDE SEQUENCE [LARGE SCALE GENOMIC DNA]</scope>
</reference>
<evidence type="ECO:0000256" key="1">
    <source>
        <dbReference type="SAM" id="MobiDB-lite"/>
    </source>
</evidence>
<sequence>MPGQTPRRPDESTSTRQPEDYVDVHIDNPDTPDRRPHWSVLVSYSQSSVSSIEIVETSESIARRRAIHVVRLKVFRTPLEIDPANSPSRGAATSRSPIASSSFPDAALAQHCASSLGPCAMIDHTGERDSDALAACTHHTDKMASGEEGMSILGAERAGGSEGDREGGREALGEQRQSLRGLKGGDLATILPMDGWITASGHTDNKQPL</sequence>
<proteinExistence type="predicted"/>
<dbReference type="Proteomes" id="UP000287651">
    <property type="component" value="Unassembled WGS sequence"/>
</dbReference>